<evidence type="ECO:0000256" key="13">
    <source>
        <dbReference type="SAM" id="SignalP"/>
    </source>
</evidence>
<dbReference type="PRINTS" id="PR00695">
    <property type="entry name" value="CUNO2RDTASE"/>
</dbReference>
<proteinExistence type="inferred from homology"/>
<comment type="caution">
    <text evidence="16">The sequence shown here is derived from an EMBL/GenBank/DDBJ whole genome shotgun (WGS) entry which is preliminary data.</text>
</comment>
<comment type="subunit">
    <text evidence="4">Homotrimer.</text>
</comment>
<dbReference type="CDD" id="cd04202">
    <property type="entry name" value="CuRO_D2_2dMcoN_like"/>
    <property type="match status" value="1"/>
</dbReference>
<dbReference type="Pfam" id="PF07732">
    <property type="entry name" value="Cu-oxidase_3"/>
    <property type="match status" value="1"/>
</dbReference>
<feature type="binding site" description="type 1 copper site" evidence="12">
    <location>
        <position position="183"/>
    </location>
    <ligand>
        <name>Cu cation</name>
        <dbReference type="ChEBI" id="CHEBI:23378"/>
        <label>1</label>
    </ligand>
</feature>
<feature type="binding site" description="type 1 copper site" evidence="12">
    <location>
        <position position="143"/>
    </location>
    <ligand>
        <name>Cu cation</name>
        <dbReference type="ChEBI" id="CHEBI:23378"/>
        <label>1</label>
    </ligand>
</feature>
<evidence type="ECO:0000256" key="12">
    <source>
        <dbReference type="PIRSR" id="PIRSR601287-1"/>
    </source>
</evidence>
<name>A0A7C4L221_9CHLR</name>
<evidence type="ECO:0000256" key="9">
    <source>
        <dbReference type="ARBA" id="ARBA00023002"/>
    </source>
</evidence>
<evidence type="ECO:0000256" key="2">
    <source>
        <dbReference type="ARBA" id="ARBA00001973"/>
    </source>
</evidence>
<dbReference type="GO" id="GO:0005507">
    <property type="term" value="F:copper ion binding"/>
    <property type="evidence" value="ECO:0007669"/>
    <property type="project" value="InterPro"/>
</dbReference>
<dbReference type="InterPro" id="IPR011707">
    <property type="entry name" value="Cu-oxidase-like_N"/>
</dbReference>
<dbReference type="PROSITE" id="PS51257">
    <property type="entry name" value="PROKAR_LIPOPROTEIN"/>
    <property type="match status" value="1"/>
</dbReference>
<dbReference type="InterPro" id="IPR001287">
    <property type="entry name" value="NO2-reductase_Cu"/>
</dbReference>
<accession>A0A7C4L221</accession>
<comment type="cofactor">
    <cofactor evidence="1 12">
        <name>Cu(+)</name>
        <dbReference type="ChEBI" id="CHEBI:49552"/>
    </cofactor>
</comment>
<dbReference type="GO" id="GO:0050421">
    <property type="term" value="F:nitrite reductase (NO-forming) activity"/>
    <property type="evidence" value="ECO:0007669"/>
    <property type="project" value="UniProtKB-EC"/>
</dbReference>
<organism evidence="16">
    <name type="scientific">Bellilinea caldifistulae</name>
    <dbReference type="NCBI Taxonomy" id="360411"/>
    <lineage>
        <taxon>Bacteria</taxon>
        <taxon>Bacillati</taxon>
        <taxon>Chloroflexota</taxon>
        <taxon>Anaerolineae</taxon>
        <taxon>Anaerolineales</taxon>
        <taxon>Anaerolineaceae</taxon>
        <taxon>Bellilinea</taxon>
    </lineage>
</organism>
<dbReference type="PANTHER" id="PTHR11709:SF394">
    <property type="entry name" value="FI03373P-RELATED"/>
    <property type="match status" value="1"/>
</dbReference>
<feature type="binding site" description="type 1 copper site" evidence="12">
    <location>
        <position position="331"/>
    </location>
    <ligand>
        <name>Cu cation</name>
        <dbReference type="ChEBI" id="CHEBI:23378"/>
        <label>1</label>
    </ligand>
</feature>
<evidence type="ECO:0000256" key="8">
    <source>
        <dbReference type="ARBA" id="ARBA00022737"/>
    </source>
</evidence>
<gene>
    <name evidence="16" type="ORF">ENT17_07865</name>
</gene>
<keyword evidence="8" id="KW-0677">Repeat</keyword>
<dbReference type="InterPro" id="IPR045087">
    <property type="entry name" value="Cu-oxidase_fam"/>
</dbReference>
<dbReference type="EC" id="1.7.2.1" evidence="5"/>
<keyword evidence="10 12" id="KW-0186">Copper</keyword>
<evidence type="ECO:0000256" key="1">
    <source>
        <dbReference type="ARBA" id="ARBA00001960"/>
    </source>
</evidence>
<evidence type="ECO:0000256" key="10">
    <source>
        <dbReference type="ARBA" id="ARBA00023008"/>
    </source>
</evidence>
<feature type="chain" id="PRO_5028228528" description="Copper-containing nitrite reductase" evidence="13">
    <location>
        <begin position="23"/>
        <end position="355"/>
    </location>
</feature>
<sequence>MKTYHFLLLVFLLVGLSSCSTSKFSSENMGMESNSGTATSTPGMMMATNPEAAHMMQPIGGSNVQLASDEKGGQLLEYREESGIKIFELTTRAVQWPILDNVFVTAWTYNGTVPGPMIRVTEGDQVRVIVKNELDEPTTIHWHGVEVPNAMDGVPGMTQAPIEPGETFTYEFIAKPAGTFMYHSHYEGDVQVSAGLYAPFIIDPKEPVNPPDLDITLMISEWRVQNDRTYAAMPMSGMEPNYFTLNGKAFPLTETIQVKKGQRVRVRFIGIGQFIHPMHLHGMAFKIVATDGHPVPETAQLTKDTVSVAPGERYDIEFEATEVGQWMLHCHILHHTTNDNVEPGGLMLIINVTEP</sequence>
<keyword evidence="13" id="KW-0732">Signal</keyword>
<reference evidence="16" key="1">
    <citation type="journal article" date="2020" name="mSystems">
        <title>Genome- and Community-Level Interaction Insights into Carbon Utilization and Element Cycling Functions of Hydrothermarchaeota in Hydrothermal Sediment.</title>
        <authorList>
            <person name="Zhou Z."/>
            <person name="Liu Y."/>
            <person name="Xu W."/>
            <person name="Pan J."/>
            <person name="Luo Z.H."/>
            <person name="Li M."/>
        </authorList>
    </citation>
    <scope>NUCLEOTIDE SEQUENCE [LARGE SCALE GENOMIC DNA]</scope>
    <source>
        <strain evidence="16">SpSt-556</strain>
    </source>
</reference>
<evidence type="ECO:0000256" key="4">
    <source>
        <dbReference type="ARBA" id="ARBA00011233"/>
    </source>
</evidence>
<comment type="cofactor">
    <cofactor evidence="2 12">
        <name>Cu(2+)</name>
        <dbReference type="ChEBI" id="CHEBI:29036"/>
    </cofactor>
</comment>
<evidence type="ECO:0000313" key="16">
    <source>
        <dbReference type="EMBL" id="HGS87521.1"/>
    </source>
</evidence>
<evidence type="ECO:0000256" key="3">
    <source>
        <dbReference type="ARBA" id="ARBA00010609"/>
    </source>
</evidence>
<keyword evidence="7 12" id="KW-0479">Metal-binding</keyword>
<protein>
    <recommendedName>
        <fullName evidence="6">Copper-containing nitrite reductase</fullName>
        <ecNumber evidence="5">1.7.2.1</ecNumber>
    </recommendedName>
</protein>
<dbReference type="CDD" id="cd13860">
    <property type="entry name" value="CuRO_1_2dMco_1"/>
    <property type="match status" value="1"/>
</dbReference>
<dbReference type="Gene3D" id="2.60.40.420">
    <property type="entry name" value="Cupredoxins - blue copper proteins"/>
    <property type="match status" value="2"/>
</dbReference>
<dbReference type="InterPro" id="IPR011706">
    <property type="entry name" value="Cu-oxidase_C"/>
</dbReference>
<evidence type="ECO:0000259" key="15">
    <source>
        <dbReference type="Pfam" id="PF07732"/>
    </source>
</evidence>
<evidence type="ECO:0000259" key="14">
    <source>
        <dbReference type="Pfam" id="PF07731"/>
    </source>
</evidence>
<dbReference type="PANTHER" id="PTHR11709">
    <property type="entry name" value="MULTI-COPPER OXIDASE"/>
    <property type="match status" value="1"/>
</dbReference>
<dbReference type="SUPFAM" id="SSF49503">
    <property type="entry name" value="Cupredoxins"/>
    <property type="match status" value="2"/>
</dbReference>
<evidence type="ECO:0000256" key="7">
    <source>
        <dbReference type="ARBA" id="ARBA00022723"/>
    </source>
</evidence>
<dbReference type="AlphaFoldDB" id="A0A7C4L221"/>
<evidence type="ECO:0000256" key="11">
    <source>
        <dbReference type="ARBA" id="ARBA00049340"/>
    </source>
</evidence>
<feature type="signal peptide" evidence="13">
    <location>
        <begin position="1"/>
        <end position="22"/>
    </location>
</feature>
<keyword evidence="9" id="KW-0560">Oxidoreductase</keyword>
<feature type="domain" description="Plastocyanin-like" evidence="15">
    <location>
        <begin position="93"/>
        <end position="206"/>
    </location>
</feature>
<feature type="domain" description="Plastocyanin-like" evidence="14">
    <location>
        <begin position="237"/>
        <end position="338"/>
    </location>
</feature>
<evidence type="ECO:0000256" key="5">
    <source>
        <dbReference type="ARBA" id="ARBA00011882"/>
    </source>
</evidence>
<dbReference type="Pfam" id="PF07731">
    <property type="entry name" value="Cu-oxidase_2"/>
    <property type="match status" value="1"/>
</dbReference>
<comment type="similarity">
    <text evidence="3">Belongs to the multicopper oxidase family.</text>
</comment>
<dbReference type="EMBL" id="DSXR01000079">
    <property type="protein sequence ID" value="HGS87521.1"/>
    <property type="molecule type" value="Genomic_DNA"/>
</dbReference>
<evidence type="ECO:0000256" key="6">
    <source>
        <dbReference type="ARBA" id="ARBA00017290"/>
    </source>
</evidence>
<comment type="catalytic activity">
    <reaction evidence="11">
        <text>nitric oxide + Fe(III)-[cytochrome c] + H2O = Fe(II)-[cytochrome c] + nitrite + 2 H(+)</text>
        <dbReference type="Rhea" id="RHEA:15233"/>
        <dbReference type="Rhea" id="RHEA-COMP:10350"/>
        <dbReference type="Rhea" id="RHEA-COMP:14399"/>
        <dbReference type="ChEBI" id="CHEBI:15377"/>
        <dbReference type="ChEBI" id="CHEBI:15378"/>
        <dbReference type="ChEBI" id="CHEBI:16301"/>
        <dbReference type="ChEBI" id="CHEBI:16480"/>
        <dbReference type="ChEBI" id="CHEBI:29033"/>
        <dbReference type="ChEBI" id="CHEBI:29034"/>
        <dbReference type="EC" id="1.7.2.1"/>
    </reaction>
</comment>
<dbReference type="InterPro" id="IPR008972">
    <property type="entry name" value="Cupredoxin"/>
</dbReference>